<reference evidence="2" key="2">
    <citation type="submission" date="2021-04" db="EMBL/GenBank/DDBJ databases">
        <authorList>
            <person name="Gilroy R."/>
        </authorList>
    </citation>
    <scope>NUCLEOTIDE SEQUENCE</scope>
    <source>
        <strain evidence="2">5933</strain>
    </source>
</reference>
<sequence length="223" mass="25590">MRCPVCRYKLKKNTVRCPYCASICAKRTKAALHPYYMREFERLARGEAPRFNAAAFFGGMFHTLYYRCYARFFRLFAPYFLVLLLLAAAYFMRLPYFLWYQLFGTGKAMGDAQFLLAVGLCAIWGLGLSVYNAVTFNRALYQKTGGDARLKTRCLGIVIVVVLFGALCLGGVFYTQQMLMIGVWDYLMNGQYSGKQQFDQDFFVSPASRRLVWEGVSYEIAQT</sequence>
<evidence type="ECO:0000313" key="2">
    <source>
        <dbReference type="EMBL" id="HJC71476.1"/>
    </source>
</evidence>
<dbReference type="AlphaFoldDB" id="A0A9D2Q338"/>
<comment type="caution">
    <text evidence="2">The sequence shown here is derived from an EMBL/GenBank/DDBJ whole genome shotgun (WGS) entry which is preliminary data.</text>
</comment>
<keyword evidence="1" id="KW-0812">Transmembrane</keyword>
<accession>A0A9D2Q338</accession>
<evidence type="ECO:0000313" key="3">
    <source>
        <dbReference type="Proteomes" id="UP000823918"/>
    </source>
</evidence>
<keyword evidence="1" id="KW-0472">Membrane</keyword>
<keyword evidence="1" id="KW-1133">Transmembrane helix</keyword>
<feature type="transmembrane region" description="Helical" evidence="1">
    <location>
        <begin position="72"/>
        <end position="92"/>
    </location>
</feature>
<name>A0A9D2Q338_9FIRM</name>
<evidence type="ECO:0008006" key="4">
    <source>
        <dbReference type="Google" id="ProtNLM"/>
    </source>
</evidence>
<feature type="transmembrane region" description="Helical" evidence="1">
    <location>
        <begin position="112"/>
        <end position="134"/>
    </location>
</feature>
<feature type="transmembrane region" description="Helical" evidence="1">
    <location>
        <begin position="154"/>
        <end position="174"/>
    </location>
</feature>
<protein>
    <recommendedName>
        <fullName evidence="4">DUF2628 domain-containing protein</fullName>
    </recommendedName>
</protein>
<proteinExistence type="predicted"/>
<evidence type="ECO:0000256" key="1">
    <source>
        <dbReference type="SAM" id="Phobius"/>
    </source>
</evidence>
<reference evidence="2" key="1">
    <citation type="journal article" date="2021" name="PeerJ">
        <title>Extensive microbial diversity within the chicken gut microbiome revealed by metagenomics and culture.</title>
        <authorList>
            <person name="Gilroy R."/>
            <person name="Ravi A."/>
            <person name="Getino M."/>
            <person name="Pursley I."/>
            <person name="Horton D.L."/>
            <person name="Alikhan N.F."/>
            <person name="Baker D."/>
            <person name="Gharbi K."/>
            <person name="Hall N."/>
            <person name="Watson M."/>
            <person name="Adriaenssens E.M."/>
            <person name="Foster-Nyarko E."/>
            <person name="Jarju S."/>
            <person name="Secka A."/>
            <person name="Antonio M."/>
            <person name="Oren A."/>
            <person name="Chaudhuri R.R."/>
            <person name="La Ragione R."/>
            <person name="Hildebrand F."/>
            <person name="Pallen M.J."/>
        </authorList>
    </citation>
    <scope>NUCLEOTIDE SEQUENCE</scope>
    <source>
        <strain evidence="2">5933</strain>
    </source>
</reference>
<dbReference type="Proteomes" id="UP000823918">
    <property type="component" value="Unassembled WGS sequence"/>
</dbReference>
<gene>
    <name evidence="2" type="ORF">H9698_01605</name>
</gene>
<organism evidence="2 3">
    <name type="scientific">Candidatus Ruthenibacterium merdavium</name>
    <dbReference type="NCBI Taxonomy" id="2838752"/>
    <lineage>
        <taxon>Bacteria</taxon>
        <taxon>Bacillati</taxon>
        <taxon>Bacillota</taxon>
        <taxon>Clostridia</taxon>
        <taxon>Eubacteriales</taxon>
        <taxon>Oscillospiraceae</taxon>
        <taxon>Ruthenibacterium</taxon>
    </lineage>
</organism>
<dbReference type="EMBL" id="DWWA01000009">
    <property type="protein sequence ID" value="HJC71476.1"/>
    <property type="molecule type" value="Genomic_DNA"/>
</dbReference>